<evidence type="ECO:0000256" key="5">
    <source>
        <dbReference type="ARBA" id="ARBA00022989"/>
    </source>
</evidence>
<evidence type="ECO:0000256" key="4">
    <source>
        <dbReference type="ARBA" id="ARBA00022729"/>
    </source>
</evidence>
<dbReference type="InterPro" id="IPR001024">
    <property type="entry name" value="PLAT/LH2_dom"/>
</dbReference>
<feature type="domain" description="GAIN-B" evidence="12">
    <location>
        <begin position="154"/>
        <end position="310"/>
    </location>
</feature>
<dbReference type="PROSITE" id="PS50095">
    <property type="entry name" value="PLAT"/>
    <property type="match status" value="1"/>
</dbReference>
<dbReference type="PANTHER" id="PTHR10877:SF136">
    <property type="entry name" value="POLYCYSTIN-1-LIKE PROTEIN 3"/>
    <property type="match status" value="1"/>
</dbReference>
<comment type="caution">
    <text evidence="8">Lacks conserved residue(s) required for the propagation of feature annotation.</text>
</comment>
<evidence type="ECO:0000256" key="6">
    <source>
        <dbReference type="ARBA" id="ARBA00023136"/>
    </source>
</evidence>
<dbReference type="Pfam" id="PF01825">
    <property type="entry name" value="GPS"/>
    <property type="match status" value="1"/>
</dbReference>
<dbReference type="InterPro" id="IPR042060">
    <property type="entry name" value="PLAT_polycystin1"/>
</dbReference>
<evidence type="ECO:0000256" key="10">
    <source>
        <dbReference type="SAM" id="Phobius"/>
    </source>
</evidence>
<feature type="transmembrane region" description="Helical" evidence="10">
    <location>
        <begin position="1382"/>
        <end position="1406"/>
    </location>
</feature>
<feature type="transmembrane region" description="Helical" evidence="10">
    <location>
        <begin position="1443"/>
        <end position="1469"/>
    </location>
</feature>
<protein>
    <recommendedName>
        <fullName evidence="15">Polycystin 1 like 3, transient receptor potential channel interacting</fullName>
    </recommendedName>
</protein>
<dbReference type="SUPFAM" id="SSF49723">
    <property type="entry name" value="Lipase/lipooxygenase domain (PLAT/LH2 domain)"/>
    <property type="match status" value="1"/>
</dbReference>
<dbReference type="InterPro" id="IPR013122">
    <property type="entry name" value="PKD1_2_channel"/>
</dbReference>
<evidence type="ECO:0008006" key="15">
    <source>
        <dbReference type="Google" id="ProtNLM"/>
    </source>
</evidence>
<keyword evidence="3 10" id="KW-0812">Transmembrane</keyword>
<dbReference type="Proteomes" id="UP000826234">
    <property type="component" value="Unassembled WGS sequence"/>
</dbReference>
<gene>
    <name evidence="13" type="ORF">JD844_000691</name>
</gene>
<evidence type="ECO:0000256" key="1">
    <source>
        <dbReference type="ARBA" id="ARBA00004141"/>
    </source>
</evidence>
<accession>A0ABQ7SR31</accession>
<evidence type="ECO:0000256" key="8">
    <source>
        <dbReference type="PROSITE-ProRule" id="PRU00152"/>
    </source>
</evidence>
<name>A0ABQ7SR31_PHRPL</name>
<evidence type="ECO:0000256" key="2">
    <source>
        <dbReference type="ARBA" id="ARBA00007200"/>
    </source>
</evidence>
<proteinExistence type="inferred from homology"/>
<dbReference type="EMBL" id="JAIPUX010003776">
    <property type="protein sequence ID" value="KAH0619745.1"/>
    <property type="molecule type" value="Genomic_DNA"/>
</dbReference>
<dbReference type="Gene3D" id="2.60.220.50">
    <property type="match status" value="1"/>
</dbReference>
<dbReference type="InterPro" id="IPR046338">
    <property type="entry name" value="GAIN_dom_sf"/>
</dbReference>
<evidence type="ECO:0000256" key="3">
    <source>
        <dbReference type="ARBA" id="ARBA00022692"/>
    </source>
</evidence>
<keyword evidence="5 10" id="KW-1133">Transmembrane helix</keyword>
<dbReference type="Pfam" id="PF08016">
    <property type="entry name" value="PKD_channel"/>
    <property type="match status" value="1"/>
</dbReference>
<organism evidence="13 14">
    <name type="scientific">Phrynosoma platyrhinos</name>
    <name type="common">Desert horned lizard</name>
    <dbReference type="NCBI Taxonomy" id="52577"/>
    <lineage>
        <taxon>Eukaryota</taxon>
        <taxon>Metazoa</taxon>
        <taxon>Chordata</taxon>
        <taxon>Craniata</taxon>
        <taxon>Vertebrata</taxon>
        <taxon>Euteleostomi</taxon>
        <taxon>Lepidosauria</taxon>
        <taxon>Squamata</taxon>
        <taxon>Bifurcata</taxon>
        <taxon>Unidentata</taxon>
        <taxon>Episquamata</taxon>
        <taxon>Toxicofera</taxon>
        <taxon>Iguania</taxon>
        <taxon>Phrynosomatidae</taxon>
        <taxon>Phrynosomatinae</taxon>
        <taxon>Phrynosoma</taxon>
    </lineage>
</organism>
<keyword evidence="7" id="KW-1015">Disulfide bond</keyword>
<evidence type="ECO:0000313" key="14">
    <source>
        <dbReference type="Proteomes" id="UP000826234"/>
    </source>
</evidence>
<feature type="region of interest" description="Disordered" evidence="9">
    <location>
        <begin position="905"/>
        <end position="924"/>
    </location>
</feature>
<feature type="domain" description="PLAT" evidence="11">
    <location>
        <begin position="371"/>
        <end position="489"/>
    </location>
</feature>
<dbReference type="InterPro" id="IPR000203">
    <property type="entry name" value="GPS"/>
</dbReference>
<dbReference type="InterPro" id="IPR036392">
    <property type="entry name" value="PLAT/LH2_dom_sf"/>
</dbReference>
<evidence type="ECO:0000259" key="12">
    <source>
        <dbReference type="PROSITE" id="PS50221"/>
    </source>
</evidence>
<feature type="transmembrane region" description="Helical" evidence="10">
    <location>
        <begin position="1331"/>
        <end position="1362"/>
    </location>
</feature>
<evidence type="ECO:0000313" key="13">
    <source>
        <dbReference type="EMBL" id="KAH0619745.1"/>
    </source>
</evidence>
<feature type="region of interest" description="Disordered" evidence="9">
    <location>
        <begin position="604"/>
        <end position="624"/>
    </location>
</feature>
<dbReference type="SMART" id="SM00308">
    <property type="entry name" value="LH2"/>
    <property type="match status" value="1"/>
</dbReference>
<dbReference type="PROSITE" id="PS50221">
    <property type="entry name" value="GAIN_B"/>
    <property type="match status" value="1"/>
</dbReference>
<reference evidence="13 14" key="1">
    <citation type="journal article" date="2022" name="Gigascience">
        <title>A chromosome-level genome assembly and annotation of the desert horned lizard, Phrynosoma platyrhinos, provides insight into chromosomal rearrangements among reptiles.</title>
        <authorList>
            <person name="Koochekian N."/>
            <person name="Ascanio A."/>
            <person name="Farleigh K."/>
            <person name="Card D.C."/>
            <person name="Schield D.R."/>
            <person name="Castoe T.A."/>
            <person name="Jezkova T."/>
        </authorList>
    </citation>
    <scope>NUCLEOTIDE SEQUENCE [LARGE SCALE GENOMIC DNA]</scope>
    <source>
        <strain evidence="13">NK-2021</strain>
    </source>
</reference>
<feature type="transmembrane region" description="Helical" evidence="10">
    <location>
        <begin position="810"/>
        <end position="832"/>
    </location>
</feature>
<sequence>MALSQGEVVALEETLASLPLIQMGLLLDQPLETVTTVVSPVLSTILSRCTAAFLPHSSFNVPHPRPLTVTFPSRPALEPLLGQHSHIQVQVASFALNPFKHLDRKAIRSVASVALVAEEDEEEEELLHVQGLTEEIEIELGGEAGSEETSTVSSVTGLGIGNFSLAVNVTSLEDALLVSVRASSLLRIILCLLGFPSFGNGSSRCLLNTSLPKDQKEEEGASVWVIPPESLHHGLGTYFISGEVVPALNGTWNLSVGILSTGCYYWASQDQAWRTDGCRVGPQSTLLSTRCLCRHLSFFGRLFLVLPHAIDLQHTGLLLSRVGQNPAGVALLSTLLLGYVAALLWALRRQRDDARMVRVTVLADNDPSACFLYLVQVFTGYRRGAGTSAQAILTLYGAEGRSRPHVLQHLEAHGGFERGGMDAFLLATRRPLGDLHAVRLWHNEAGPNPSWFVQRLVVRDLSARKRWLFLCNCWLASDMDDGQVDRVFVAASEEELQSFWHLFWAGLVGKLTQEHLWLSVLTCSAWSPFTRVQRLSCCLALLLCSLLINIMFWKEAPGDEHDPEAGPFVVTWRELVVSMEAAVLMLPVHLLVVHVFQLVQSSPEAPHVPPPTSTEALHPPLPSPQAAPLTHLQQELMETLGFLYKNVLWQHREAVGFPGDLQQVPELVGSLCGLVRSHLLQDPEDPGAPPQERSHCLHSYLCRVVKDLEAQLRGLDWRSLPKPYDHLHAMDQLRQLWKHLEQHLPSTVPAAPKGPSGANSPPSFPHSPLGLCCCCCCFRRPSGRQGSPAVEDPAQEKPAGQPSWRLPGRFAFVCWLLVGALSLAAAFFTTLYSLQMNREQASGWVISILLSVLQSVLLVQPLKVLVLTLLFSVMRKKQLWQDEGQEQQLDRVLRALLAERQHCPETPAPQRCAGPLPRPPTLKPMARTRERALKEKKLHSLLREIAGQLVFLAVLMVLCYIERTPNEFYLSAALQRRLTAQMDDVRTARQFYAWARGTLLPAVYGDTLSKRGGHGAGALSGVGEGAGERAASHVPSHAPPLSFSELLKWSSALPGLAADGNSFLVGSMRLRQIRVEEHPPKPWLPLHRCQEPWGPPGRAVQEAGAWVYQSESTLQEYPIWGRFTLYPGSGYLANLGTNASHANRVLRHLARYHWLDRGTRAVFVELVVYNANVNLFCAVTLILEGDRIGKWGLWGNSLGWSPSLPAALCSSTQTSFSLQFPFSWQGLCRAKRICGSCASTPAATLWFTWPVPGLPSFFSSWAMPWCRAAFQPPCQGRQLVRQKWRYFGSKRNLLDTSALLIGLAAFGLHVKRDLLAQQILMQHHQDRHRFLSLYEMVEVDATLTHLIAFLVALATVRLWNLLRLNPRMQLITQTLQAAWEDLLGFLLVLLVLLAGYAIACNLLFGWSISDYKTFLDSAVTIVGLLIGIFNYEEVIALDPVLGSILIATSIFSMVFVIINLFVSVLLTVFGREMKVAKSRPDEDDLKWLLCAAATDHKPSSTRASFSTLQASKEESMLELIQLKLSLLFGIKKQVPLAAAVAPKEGQD</sequence>
<dbReference type="Pfam" id="PF20519">
    <property type="entry name" value="Polycystin_dom"/>
    <property type="match status" value="1"/>
</dbReference>
<keyword evidence="14" id="KW-1185">Reference proteome</keyword>
<feature type="transmembrane region" description="Helical" evidence="10">
    <location>
        <begin position="844"/>
        <end position="871"/>
    </location>
</feature>
<evidence type="ECO:0000256" key="7">
    <source>
        <dbReference type="ARBA" id="ARBA00023157"/>
    </source>
</evidence>
<dbReference type="InterPro" id="IPR046791">
    <property type="entry name" value="Polycystin_dom"/>
</dbReference>
<comment type="subcellular location">
    <subcellularLocation>
        <location evidence="1">Membrane</location>
        <topology evidence="1">Multi-pass membrane protein</topology>
    </subcellularLocation>
</comment>
<dbReference type="Pfam" id="PF01477">
    <property type="entry name" value="PLAT"/>
    <property type="match status" value="1"/>
</dbReference>
<dbReference type="SMART" id="SM00303">
    <property type="entry name" value="GPS"/>
    <property type="match status" value="1"/>
</dbReference>
<comment type="similarity">
    <text evidence="2">Belongs to the polycystin family.</text>
</comment>
<evidence type="ECO:0000259" key="11">
    <source>
        <dbReference type="PROSITE" id="PS50095"/>
    </source>
</evidence>
<dbReference type="PANTHER" id="PTHR10877">
    <property type="entry name" value="POLYCYSTIN FAMILY MEMBER"/>
    <property type="match status" value="1"/>
</dbReference>
<dbReference type="Gene3D" id="2.60.60.20">
    <property type="entry name" value="PLAT/LH2 domain"/>
    <property type="match status" value="1"/>
</dbReference>
<dbReference type="InterPro" id="IPR051223">
    <property type="entry name" value="Polycystin"/>
</dbReference>
<evidence type="ECO:0000256" key="9">
    <source>
        <dbReference type="SAM" id="MobiDB-lite"/>
    </source>
</evidence>
<comment type="caution">
    <text evidence="13">The sequence shown here is derived from an EMBL/GenBank/DDBJ whole genome shotgun (WGS) entry which is preliminary data.</text>
</comment>
<feature type="transmembrane region" description="Helical" evidence="10">
    <location>
        <begin position="327"/>
        <end position="347"/>
    </location>
</feature>
<dbReference type="InterPro" id="IPR057244">
    <property type="entry name" value="GAIN_B"/>
</dbReference>
<dbReference type="CDD" id="cd01752">
    <property type="entry name" value="PLAT_polycystin"/>
    <property type="match status" value="1"/>
</dbReference>
<keyword evidence="4" id="KW-0732">Signal</keyword>
<keyword evidence="6 10" id="KW-0472">Membrane</keyword>
<feature type="transmembrane region" description="Helical" evidence="10">
    <location>
        <begin position="941"/>
        <end position="961"/>
    </location>
</feature>